<dbReference type="GO" id="GO:0016491">
    <property type="term" value="F:oxidoreductase activity"/>
    <property type="evidence" value="ECO:0007669"/>
    <property type="project" value="UniProtKB-KW"/>
</dbReference>
<evidence type="ECO:0000313" key="10">
    <source>
        <dbReference type="EMBL" id="MBF4161329.1"/>
    </source>
</evidence>
<dbReference type="Gene3D" id="2.40.30.10">
    <property type="entry name" value="Translation factors"/>
    <property type="match status" value="1"/>
</dbReference>
<dbReference type="PROSITE" id="PS51384">
    <property type="entry name" value="FAD_FR"/>
    <property type="match status" value="1"/>
</dbReference>
<evidence type="ECO:0000256" key="2">
    <source>
        <dbReference type="ARBA" id="ARBA00022630"/>
    </source>
</evidence>
<dbReference type="SUPFAM" id="SSF52343">
    <property type="entry name" value="Ferredoxin reductase-like, C-terminal NADP-linked domain"/>
    <property type="match status" value="1"/>
</dbReference>
<reference evidence="10" key="1">
    <citation type="submission" date="2020-11" db="EMBL/GenBank/DDBJ databases">
        <title>Nocardioides sp. CBS4Y-1, whole genome shotgun sequence.</title>
        <authorList>
            <person name="Tuo L."/>
        </authorList>
    </citation>
    <scope>NUCLEOTIDE SEQUENCE</scope>
    <source>
        <strain evidence="10">CBS4Y-1</strain>
    </source>
</reference>
<dbReference type="Gene3D" id="3.10.20.30">
    <property type="match status" value="1"/>
</dbReference>
<evidence type="ECO:0000259" key="9">
    <source>
        <dbReference type="PROSITE" id="PS51384"/>
    </source>
</evidence>
<dbReference type="CDD" id="cd00207">
    <property type="entry name" value="fer2"/>
    <property type="match status" value="1"/>
</dbReference>
<dbReference type="InterPro" id="IPR006058">
    <property type="entry name" value="2Fe2S_fd_BS"/>
</dbReference>
<comment type="cofactor">
    <cofactor evidence="1">
        <name>FAD</name>
        <dbReference type="ChEBI" id="CHEBI:57692"/>
    </cofactor>
</comment>
<keyword evidence="2" id="KW-0285">Flavoprotein</keyword>
<comment type="caution">
    <text evidence="10">The sequence shown here is derived from an EMBL/GenBank/DDBJ whole genome shotgun (WGS) entry which is preliminary data.</text>
</comment>
<evidence type="ECO:0000256" key="4">
    <source>
        <dbReference type="ARBA" id="ARBA00022723"/>
    </source>
</evidence>
<dbReference type="EMBL" id="JADIVZ010000002">
    <property type="protein sequence ID" value="MBF4161329.1"/>
    <property type="molecule type" value="Genomic_DNA"/>
</dbReference>
<evidence type="ECO:0000256" key="6">
    <source>
        <dbReference type="ARBA" id="ARBA00023004"/>
    </source>
</evidence>
<evidence type="ECO:0000256" key="7">
    <source>
        <dbReference type="ARBA" id="ARBA00023014"/>
    </source>
</evidence>
<dbReference type="GO" id="GO:0051537">
    <property type="term" value="F:2 iron, 2 sulfur cluster binding"/>
    <property type="evidence" value="ECO:0007669"/>
    <property type="project" value="UniProtKB-KW"/>
</dbReference>
<evidence type="ECO:0000256" key="1">
    <source>
        <dbReference type="ARBA" id="ARBA00001974"/>
    </source>
</evidence>
<dbReference type="RefSeq" id="WP_194502557.1">
    <property type="nucleotide sequence ID" value="NZ_JADIVZ010000002.1"/>
</dbReference>
<dbReference type="InterPro" id="IPR036010">
    <property type="entry name" value="2Fe-2S_ferredoxin-like_sf"/>
</dbReference>
<keyword evidence="11" id="KW-1185">Reference proteome</keyword>
<dbReference type="PROSITE" id="PS51085">
    <property type="entry name" value="2FE2S_FER_2"/>
    <property type="match status" value="1"/>
</dbReference>
<evidence type="ECO:0000313" key="11">
    <source>
        <dbReference type="Proteomes" id="UP000656804"/>
    </source>
</evidence>
<dbReference type="InterPro" id="IPR012675">
    <property type="entry name" value="Beta-grasp_dom_sf"/>
</dbReference>
<dbReference type="PRINTS" id="PR00409">
    <property type="entry name" value="PHDIOXRDTASE"/>
</dbReference>
<keyword evidence="7" id="KW-0411">Iron-sulfur</keyword>
<proteinExistence type="predicted"/>
<dbReference type="Proteomes" id="UP000656804">
    <property type="component" value="Unassembled WGS sequence"/>
</dbReference>
<dbReference type="PANTHER" id="PTHR47354:SF1">
    <property type="entry name" value="CARNITINE MONOOXYGENASE REDUCTASE SUBUNIT"/>
    <property type="match status" value="1"/>
</dbReference>
<dbReference type="InterPro" id="IPR017927">
    <property type="entry name" value="FAD-bd_FR_type"/>
</dbReference>
<accession>A0A930V162</accession>
<dbReference type="Gene3D" id="3.40.50.80">
    <property type="entry name" value="Nucleotide-binding domain of ferredoxin-NADP reductase (FNR) module"/>
    <property type="match status" value="1"/>
</dbReference>
<feature type="domain" description="2Fe-2S ferredoxin-type" evidence="8">
    <location>
        <begin position="231"/>
        <end position="318"/>
    </location>
</feature>
<dbReference type="SUPFAM" id="SSF63380">
    <property type="entry name" value="Riboflavin synthase domain-like"/>
    <property type="match status" value="1"/>
</dbReference>
<dbReference type="InterPro" id="IPR039261">
    <property type="entry name" value="FNR_nucleotide-bd"/>
</dbReference>
<organism evidence="10 11">
    <name type="scientific">Nocardioides acrostichi</name>
    <dbReference type="NCBI Taxonomy" id="2784339"/>
    <lineage>
        <taxon>Bacteria</taxon>
        <taxon>Bacillati</taxon>
        <taxon>Actinomycetota</taxon>
        <taxon>Actinomycetes</taxon>
        <taxon>Propionibacteriales</taxon>
        <taxon>Nocardioidaceae</taxon>
        <taxon>Nocardioides</taxon>
    </lineage>
</organism>
<gene>
    <name evidence="10" type="ORF">ISG29_06465</name>
</gene>
<dbReference type="InterPro" id="IPR001041">
    <property type="entry name" value="2Fe-2S_ferredoxin-type"/>
</dbReference>
<keyword evidence="5" id="KW-0560">Oxidoreductase</keyword>
<evidence type="ECO:0000256" key="3">
    <source>
        <dbReference type="ARBA" id="ARBA00022714"/>
    </source>
</evidence>
<keyword evidence="3" id="KW-0001">2Fe-2S</keyword>
<dbReference type="InterPro" id="IPR050415">
    <property type="entry name" value="MRET"/>
</dbReference>
<sequence length="318" mass="33635">MTEVELKLRVVATDHPAEGVRRLVLTDAEGGDLPAWEPGAHVELTLGEGLVRQYSLCGDPADRSRWQIAVLRERHGRGGSAFVHDGLAADDVVSARGPRQQFAWEPSRSHLFLAGGIGITPLVPMLAAAEAAGVPWVLHYGGRSRASMAFADELAGRYGDAKVVVHPEDEEGLLDLGRIVGPPRDGLRVHACGPASMLAAVEQACASFPAGTLAVERFVAREDAAAPGGAFEVELTSDGRVLAVGTEESILDVLERAGVDILSSCREGTCGTCETDLVEGLVEHRDSILTPAEQEAMDVLFVCCSRAAAGCSRLVIDR</sequence>
<evidence type="ECO:0000256" key="5">
    <source>
        <dbReference type="ARBA" id="ARBA00023002"/>
    </source>
</evidence>
<dbReference type="SUPFAM" id="SSF54292">
    <property type="entry name" value="2Fe-2S ferredoxin-like"/>
    <property type="match status" value="1"/>
</dbReference>
<evidence type="ECO:0000259" key="8">
    <source>
        <dbReference type="PROSITE" id="PS51085"/>
    </source>
</evidence>
<dbReference type="GO" id="GO:0046872">
    <property type="term" value="F:metal ion binding"/>
    <property type="evidence" value="ECO:0007669"/>
    <property type="project" value="UniProtKB-KW"/>
</dbReference>
<dbReference type="Pfam" id="PF00111">
    <property type="entry name" value="Fer2"/>
    <property type="match status" value="1"/>
</dbReference>
<feature type="domain" description="FAD-binding FR-type" evidence="9">
    <location>
        <begin position="3"/>
        <end position="105"/>
    </location>
</feature>
<dbReference type="InterPro" id="IPR017938">
    <property type="entry name" value="Riboflavin_synthase-like_b-brl"/>
</dbReference>
<dbReference type="AlphaFoldDB" id="A0A930V162"/>
<protein>
    <submittedName>
        <fullName evidence="10">Oxidoreductase</fullName>
    </submittedName>
</protein>
<keyword evidence="6" id="KW-0408">Iron</keyword>
<dbReference type="PANTHER" id="PTHR47354">
    <property type="entry name" value="NADH OXIDOREDUCTASE HCR"/>
    <property type="match status" value="1"/>
</dbReference>
<dbReference type="CDD" id="cd06185">
    <property type="entry name" value="PDR_like"/>
    <property type="match status" value="1"/>
</dbReference>
<name>A0A930V162_9ACTN</name>
<dbReference type="PROSITE" id="PS00197">
    <property type="entry name" value="2FE2S_FER_1"/>
    <property type="match status" value="1"/>
</dbReference>
<keyword evidence="4" id="KW-0479">Metal-binding</keyword>